<feature type="domain" description="Carboxylesterase type B" evidence="7">
    <location>
        <begin position="7"/>
        <end position="488"/>
    </location>
</feature>
<keyword evidence="2" id="KW-0719">Serine esterase</keyword>
<proteinExistence type="inferred from homology"/>
<dbReference type="PANTHER" id="PTHR43142">
    <property type="entry name" value="CARBOXYLIC ESTER HYDROLASE"/>
    <property type="match status" value="1"/>
</dbReference>
<sequence>MGHIGWAPLPVEAWHGILDCTNKREKACMPTKCRTGKIELIGTEDCLYIDISTCNIKPKTLLPVMFWIGGYAYTHNMDCLLNPCLLVEEGIVFVKCSYRLGPFGFLSINDITAPGNCGLKDVVMALQWVQNNISSFGGDPNNVTIFGNSSGGAIVHFMMLSPMSRGLFHQAIIQSASALNNWALAKNPSLAVMGLAKVLGINTVDKIEIVAKLKELPSGEIMEAFRIMILGKWSNYESDVFDALFKPCIEEEFEGQPCFLSKSPHLILKSGNFNKVPLIIGSNNIEAYIFKYVRKDLLKLFGAYNENVNLLVPEELSGDANKCKDIGLQLMKFYLGDETLSEKTTDQYLQFLSDYYFSYYVNKTVRLHSQYASECPVYYYILNCAGEWCVPEQLEMFNSVGHSAELSYIFEMNVPDYKGSRDSILTRKRVVKMWTNFAKYRNPTPDEKDLLLHVTWDPVENSNKLNYLSIGSELTKGRNPFYERMQFWDDLHNEHIFLRALVHFTATGVRY</sequence>
<dbReference type="STRING" id="151549.A0A4C1U030"/>
<dbReference type="GO" id="GO:0052689">
    <property type="term" value="F:carboxylic ester hydrolase activity"/>
    <property type="evidence" value="ECO:0007669"/>
    <property type="project" value="UniProtKB-KW"/>
</dbReference>
<organism evidence="8 9">
    <name type="scientific">Eumeta variegata</name>
    <name type="common">Bagworm moth</name>
    <name type="synonym">Eumeta japonica</name>
    <dbReference type="NCBI Taxonomy" id="151549"/>
    <lineage>
        <taxon>Eukaryota</taxon>
        <taxon>Metazoa</taxon>
        <taxon>Ecdysozoa</taxon>
        <taxon>Arthropoda</taxon>
        <taxon>Hexapoda</taxon>
        <taxon>Insecta</taxon>
        <taxon>Pterygota</taxon>
        <taxon>Neoptera</taxon>
        <taxon>Endopterygota</taxon>
        <taxon>Lepidoptera</taxon>
        <taxon>Glossata</taxon>
        <taxon>Ditrysia</taxon>
        <taxon>Tineoidea</taxon>
        <taxon>Psychidae</taxon>
        <taxon>Oiketicinae</taxon>
        <taxon>Eumeta</taxon>
    </lineage>
</organism>
<dbReference type="InterPro" id="IPR002018">
    <property type="entry name" value="CarbesteraseB"/>
</dbReference>
<keyword evidence="3 6" id="KW-0378">Hydrolase</keyword>
<dbReference type="AlphaFoldDB" id="A0A4C1U030"/>
<dbReference type="Pfam" id="PF00135">
    <property type="entry name" value="COesterase"/>
    <property type="match status" value="1"/>
</dbReference>
<dbReference type="PANTHER" id="PTHR43142:SF1">
    <property type="entry name" value="CARBOXYLIC ESTER HYDROLASE"/>
    <property type="match status" value="1"/>
</dbReference>
<evidence type="ECO:0000259" key="7">
    <source>
        <dbReference type="Pfam" id="PF00135"/>
    </source>
</evidence>
<comment type="caution">
    <text evidence="8">The sequence shown here is derived from an EMBL/GenBank/DDBJ whole genome shotgun (WGS) entry which is preliminary data.</text>
</comment>
<evidence type="ECO:0000256" key="1">
    <source>
        <dbReference type="ARBA" id="ARBA00005964"/>
    </source>
</evidence>
<evidence type="ECO:0000256" key="4">
    <source>
        <dbReference type="ARBA" id="ARBA00023157"/>
    </source>
</evidence>
<reference evidence="8 9" key="1">
    <citation type="journal article" date="2019" name="Commun. Biol.">
        <title>The bagworm genome reveals a unique fibroin gene that provides high tensile strength.</title>
        <authorList>
            <person name="Kono N."/>
            <person name="Nakamura H."/>
            <person name="Ohtoshi R."/>
            <person name="Tomita M."/>
            <person name="Numata K."/>
            <person name="Arakawa K."/>
        </authorList>
    </citation>
    <scope>NUCLEOTIDE SEQUENCE [LARGE SCALE GENOMIC DNA]</scope>
</reference>
<dbReference type="PROSITE" id="PS00122">
    <property type="entry name" value="CARBOXYLESTERASE_B_1"/>
    <property type="match status" value="1"/>
</dbReference>
<dbReference type="Gene3D" id="3.40.50.1820">
    <property type="entry name" value="alpha/beta hydrolase"/>
    <property type="match status" value="1"/>
</dbReference>
<dbReference type="EMBL" id="BGZK01000110">
    <property type="protein sequence ID" value="GBP19649.1"/>
    <property type="molecule type" value="Genomic_DNA"/>
</dbReference>
<dbReference type="EC" id="3.1.1.-" evidence="6"/>
<comment type="similarity">
    <text evidence="1 6">Belongs to the type-B carboxylesterase/lipase family.</text>
</comment>
<gene>
    <name evidence="8" type="ORF">EVAR_75621_1</name>
</gene>
<evidence type="ECO:0000256" key="3">
    <source>
        <dbReference type="ARBA" id="ARBA00022801"/>
    </source>
</evidence>
<evidence type="ECO:0000313" key="8">
    <source>
        <dbReference type="EMBL" id="GBP19649.1"/>
    </source>
</evidence>
<protein>
    <recommendedName>
        <fullName evidence="6">Carboxylic ester hydrolase</fullName>
        <ecNumber evidence="6">3.1.1.-</ecNumber>
    </recommendedName>
</protein>
<keyword evidence="9" id="KW-1185">Reference proteome</keyword>
<dbReference type="SUPFAM" id="SSF53474">
    <property type="entry name" value="alpha/beta-Hydrolases"/>
    <property type="match status" value="1"/>
</dbReference>
<keyword evidence="5" id="KW-0325">Glycoprotein</keyword>
<dbReference type="InterPro" id="IPR029058">
    <property type="entry name" value="AB_hydrolase_fold"/>
</dbReference>
<evidence type="ECO:0000256" key="2">
    <source>
        <dbReference type="ARBA" id="ARBA00022487"/>
    </source>
</evidence>
<dbReference type="InterPro" id="IPR019826">
    <property type="entry name" value="Carboxylesterase_B_AS"/>
</dbReference>
<dbReference type="OrthoDB" id="19653at2759"/>
<evidence type="ECO:0000313" key="9">
    <source>
        <dbReference type="Proteomes" id="UP000299102"/>
    </source>
</evidence>
<evidence type="ECO:0000256" key="5">
    <source>
        <dbReference type="ARBA" id="ARBA00023180"/>
    </source>
</evidence>
<evidence type="ECO:0000256" key="6">
    <source>
        <dbReference type="RuleBase" id="RU361235"/>
    </source>
</evidence>
<accession>A0A4C1U030</accession>
<dbReference type="Proteomes" id="UP000299102">
    <property type="component" value="Unassembled WGS sequence"/>
</dbReference>
<keyword evidence="4" id="KW-1015">Disulfide bond</keyword>
<name>A0A4C1U030_EUMVA</name>